<organism evidence="1 2">
    <name type="scientific">Comamonas thiooxydans</name>
    <dbReference type="NCBI Taxonomy" id="363952"/>
    <lineage>
        <taxon>Bacteria</taxon>
        <taxon>Pseudomonadati</taxon>
        <taxon>Pseudomonadota</taxon>
        <taxon>Betaproteobacteria</taxon>
        <taxon>Burkholderiales</taxon>
        <taxon>Comamonadaceae</taxon>
        <taxon>Comamonas</taxon>
    </lineage>
</organism>
<dbReference type="InterPro" id="IPR004448">
    <property type="entry name" value="Nitrate_reductase_NapE"/>
</dbReference>
<dbReference type="RefSeq" id="WP_003070148.1">
    <property type="nucleotide sequence ID" value="NZ_ADVQ01000077.1"/>
</dbReference>
<dbReference type="OrthoDB" id="7596241at2"/>
<dbReference type="InterPro" id="IPR010649">
    <property type="entry name" value="NapE_TorE"/>
</dbReference>
<dbReference type="EMBL" id="JAOCEK010000007">
    <property type="protein sequence ID" value="MDH1334686.1"/>
    <property type="molecule type" value="Genomic_DNA"/>
</dbReference>
<dbReference type="Pfam" id="PF06796">
    <property type="entry name" value="NapE"/>
    <property type="match status" value="1"/>
</dbReference>
<dbReference type="GeneID" id="69559874"/>
<sequence length="53" mass="5869">MTEPQPESTRTEELRSFAFLAVVMAPILAVVLIASYGFAIWFYQMIIGGPPHA</sequence>
<evidence type="ECO:0000313" key="2">
    <source>
        <dbReference type="Proteomes" id="UP001161065"/>
    </source>
</evidence>
<comment type="caution">
    <text evidence="1">The sequence shown here is derived from an EMBL/GenBank/DDBJ whole genome shotgun (WGS) entry which is preliminary data.</text>
</comment>
<protein>
    <submittedName>
        <fullName evidence="1">Periplasmic nitrate reductase, NapE protein</fullName>
    </submittedName>
</protein>
<name>A0A5D9AJB8_9BURK</name>
<evidence type="ECO:0000313" key="1">
    <source>
        <dbReference type="EMBL" id="MDH1334686.1"/>
    </source>
</evidence>
<gene>
    <name evidence="1" type="primary">napE</name>
    <name evidence="1" type="ORF">N5D63_11115</name>
</gene>
<dbReference type="NCBIfam" id="TIGR02973">
    <property type="entry name" value="nitrate_rd_NapE"/>
    <property type="match status" value="1"/>
</dbReference>
<proteinExistence type="predicted"/>
<reference evidence="1" key="1">
    <citation type="submission" date="2022-09" db="EMBL/GenBank/DDBJ databases">
        <title>Intensive care unit water sources are persistently colonized with multi-drug resistant bacteria and are the site of extensive horizontal gene transfer of antibiotic resistance genes.</title>
        <authorList>
            <person name="Diorio-Toth L."/>
        </authorList>
    </citation>
    <scope>NUCLEOTIDE SEQUENCE</scope>
    <source>
        <strain evidence="1">GD03832</strain>
    </source>
</reference>
<accession>A0A5D9AJB8</accession>
<dbReference type="AlphaFoldDB" id="A0A5D9AJB8"/>
<dbReference type="Proteomes" id="UP001161065">
    <property type="component" value="Unassembled WGS sequence"/>
</dbReference>